<dbReference type="EMBL" id="CP000697">
    <property type="protein sequence ID" value="ABQ29363.1"/>
    <property type="molecule type" value="Genomic_DNA"/>
</dbReference>
<dbReference type="Pfam" id="PF25876">
    <property type="entry name" value="HH_MFP_RND"/>
    <property type="match status" value="1"/>
</dbReference>
<evidence type="ECO:0000256" key="4">
    <source>
        <dbReference type="ARBA" id="ARBA00022475"/>
    </source>
</evidence>
<dbReference type="InterPro" id="IPR058627">
    <property type="entry name" value="MdtA-like_C"/>
</dbReference>
<dbReference type="Gene3D" id="2.40.50.100">
    <property type="match status" value="1"/>
</dbReference>
<evidence type="ECO:0000313" key="12">
    <source>
        <dbReference type="EMBL" id="ABQ29363.1"/>
    </source>
</evidence>
<feature type="domain" description="Multidrug resistance protein MdtA-like alpha-helical hairpin" evidence="8">
    <location>
        <begin position="106"/>
        <end position="176"/>
    </location>
</feature>
<keyword evidence="7" id="KW-0175">Coiled coil</keyword>
<dbReference type="NCBIfam" id="TIGR01730">
    <property type="entry name" value="RND_mfp"/>
    <property type="match status" value="1"/>
</dbReference>
<dbReference type="InterPro" id="IPR006143">
    <property type="entry name" value="RND_pump_MFP"/>
</dbReference>
<dbReference type="PANTHER" id="PTHR30469:SF12">
    <property type="entry name" value="MULTIDRUG RESISTANCE PROTEIN MDTA"/>
    <property type="match status" value="1"/>
</dbReference>
<evidence type="ECO:0000256" key="3">
    <source>
        <dbReference type="ARBA" id="ARBA00022448"/>
    </source>
</evidence>
<dbReference type="InterPro" id="IPR058624">
    <property type="entry name" value="MdtA-like_HH"/>
</dbReference>
<feature type="coiled-coil region" evidence="7">
    <location>
        <begin position="107"/>
        <end position="156"/>
    </location>
</feature>
<dbReference type="InterPro" id="IPR058625">
    <property type="entry name" value="MdtA-like_BSH"/>
</dbReference>
<keyword evidence="6" id="KW-0472">Membrane</keyword>
<evidence type="ECO:0000256" key="6">
    <source>
        <dbReference type="ARBA" id="ARBA00023136"/>
    </source>
</evidence>
<dbReference type="GO" id="GO:1990281">
    <property type="term" value="C:efflux pump complex"/>
    <property type="evidence" value="ECO:0007669"/>
    <property type="project" value="TreeGrafter"/>
</dbReference>
<dbReference type="Gene3D" id="2.40.30.170">
    <property type="match status" value="1"/>
</dbReference>
<proteinExistence type="inferred from homology"/>
<evidence type="ECO:0000256" key="5">
    <source>
        <dbReference type="ARBA" id="ARBA00022519"/>
    </source>
</evidence>
<dbReference type="KEGG" id="acr:Acry_0135"/>
<keyword evidence="5" id="KW-0997">Cell inner membrane</keyword>
<dbReference type="RefSeq" id="WP_011941305.1">
    <property type="nucleotide sequence ID" value="NC_009484.1"/>
</dbReference>
<evidence type="ECO:0000259" key="8">
    <source>
        <dbReference type="Pfam" id="PF25876"/>
    </source>
</evidence>
<dbReference type="Gene3D" id="2.40.420.20">
    <property type="match status" value="1"/>
</dbReference>
<dbReference type="GO" id="GO:0015562">
    <property type="term" value="F:efflux transmembrane transporter activity"/>
    <property type="evidence" value="ECO:0007669"/>
    <property type="project" value="TreeGrafter"/>
</dbReference>
<keyword evidence="13" id="KW-1185">Reference proteome</keyword>
<organism evidence="12 13">
    <name type="scientific">Acidiphilium cryptum (strain JF-5)</name>
    <dbReference type="NCBI Taxonomy" id="349163"/>
    <lineage>
        <taxon>Bacteria</taxon>
        <taxon>Pseudomonadati</taxon>
        <taxon>Pseudomonadota</taxon>
        <taxon>Alphaproteobacteria</taxon>
        <taxon>Acetobacterales</taxon>
        <taxon>Acidocellaceae</taxon>
        <taxon>Acidiphilium</taxon>
    </lineage>
</organism>
<gene>
    <name evidence="12" type="ordered locus">Acry_0135</name>
</gene>
<dbReference type="eggNOG" id="COG0845">
    <property type="taxonomic scope" value="Bacteria"/>
</dbReference>
<dbReference type="Pfam" id="PF25944">
    <property type="entry name" value="Beta-barrel_RND"/>
    <property type="match status" value="1"/>
</dbReference>
<evidence type="ECO:0000259" key="9">
    <source>
        <dbReference type="Pfam" id="PF25917"/>
    </source>
</evidence>
<evidence type="ECO:0000259" key="11">
    <source>
        <dbReference type="Pfam" id="PF25967"/>
    </source>
</evidence>
<feature type="domain" description="Multidrug resistance protein MdtA-like barrel-sandwich hybrid" evidence="9">
    <location>
        <begin position="67"/>
        <end position="208"/>
    </location>
</feature>
<dbReference type="PANTHER" id="PTHR30469">
    <property type="entry name" value="MULTIDRUG RESISTANCE PROTEIN MDTA"/>
    <property type="match status" value="1"/>
</dbReference>
<sequence length="386" mass="40386">MAKRRGRIIFGLVALALVGAVAYRLAHRTKPAHGGGATAIPVEVAKATRQNVPVYLDALGTVVAYHTVTVQPMITGPLTRILFTPGQFVKKGDLLAEIDPAPYRATLDQAEAKLAQDKASLANAEMQARQYASLVKQNYTSKLQAATALATAAEDRALVKQDEASIETDRINLGYTRITAPISGRTGILQVNAGNIVSPSTTSGIVVINTLQPISVQFSLPQQDLPAIIAAMKRGKVDLLATEEGDPQTAKVLDHGTLAVLDNTVNANTGTLTLKGTFANPDLTLWPGAYVNVRTLVRTIDNAVTVPPVAVQQGPSGSFVFLVKPPAKKGGSFTVIDQKVTLGVQTARVVVVTSGLVPGDEVVTEGNSRLKGGSAIHIVTGSAGAP</sequence>
<dbReference type="SUPFAM" id="SSF111369">
    <property type="entry name" value="HlyD-like secretion proteins"/>
    <property type="match status" value="1"/>
</dbReference>
<feature type="domain" description="Multidrug resistance protein MdtA-like C-terminal permuted SH3" evidence="11">
    <location>
        <begin position="302"/>
        <end position="367"/>
    </location>
</feature>
<evidence type="ECO:0000256" key="1">
    <source>
        <dbReference type="ARBA" id="ARBA00004236"/>
    </source>
</evidence>
<protein>
    <submittedName>
        <fullName evidence="12">Efflux transporter, RND family, MFP subunit</fullName>
    </submittedName>
</protein>
<feature type="domain" description="Multidrug resistance protein MdtA-like beta-barrel" evidence="10">
    <location>
        <begin position="213"/>
        <end position="296"/>
    </location>
</feature>
<name>A5FUT1_ACICJ</name>
<keyword evidence="4" id="KW-1003">Cell membrane</keyword>
<evidence type="ECO:0000259" key="10">
    <source>
        <dbReference type="Pfam" id="PF25944"/>
    </source>
</evidence>
<evidence type="ECO:0000256" key="7">
    <source>
        <dbReference type="SAM" id="Coils"/>
    </source>
</evidence>
<dbReference type="STRING" id="349163.Acry_0135"/>
<dbReference type="Pfam" id="PF25967">
    <property type="entry name" value="RND-MFP_C"/>
    <property type="match status" value="1"/>
</dbReference>
<keyword evidence="3" id="KW-0813">Transport</keyword>
<dbReference type="Proteomes" id="UP000000245">
    <property type="component" value="Chromosome"/>
</dbReference>
<comment type="similarity">
    <text evidence="2">Belongs to the membrane fusion protein (MFP) (TC 8.A.1) family.</text>
</comment>
<evidence type="ECO:0000256" key="2">
    <source>
        <dbReference type="ARBA" id="ARBA00009477"/>
    </source>
</evidence>
<evidence type="ECO:0000313" key="13">
    <source>
        <dbReference type="Proteomes" id="UP000000245"/>
    </source>
</evidence>
<dbReference type="AlphaFoldDB" id="A5FUT1"/>
<dbReference type="Pfam" id="PF25917">
    <property type="entry name" value="BSH_RND"/>
    <property type="match status" value="1"/>
</dbReference>
<dbReference type="InterPro" id="IPR058626">
    <property type="entry name" value="MdtA-like_b-barrel"/>
</dbReference>
<reference evidence="12 13" key="1">
    <citation type="submission" date="2007-05" db="EMBL/GenBank/DDBJ databases">
        <title>Complete sequence of chromosome of Acidiphilium cryptum JF-5.</title>
        <authorList>
            <consortium name="US DOE Joint Genome Institute"/>
            <person name="Copeland A."/>
            <person name="Lucas S."/>
            <person name="Lapidus A."/>
            <person name="Barry K."/>
            <person name="Detter J.C."/>
            <person name="Glavina del Rio T."/>
            <person name="Hammon N."/>
            <person name="Israni S."/>
            <person name="Dalin E."/>
            <person name="Tice H."/>
            <person name="Pitluck S."/>
            <person name="Sims D."/>
            <person name="Brettin T."/>
            <person name="Bruce D."/>
            <person name="Han C."/>
            <person name="Schmutz J."/>
            <person name="Larimer F."/>
            <person name="Land M."/>
            <person name="Hauser L."/>
            <person name="Kyrpides N."/>
            <person name="Kim E."/>
            <person name="Magnuson T."/>
            <person name="Richardson P."/>
        </authorList>
    </citation>
    <scope>NUCLEOTIDE SEQUENCE [LARGE SCALE GENOMIC DNA]</scope>
    <source>
        <strain evidence="12 13">JF-5</strain>
    </source>
</reference>
<dbReference type="HOGENOM" id="CLU_018816_2_0_5"/>
<dbReference type="Gene3D" id="1.10.287.470">
    <property type="entry name" value="Helix hairpin bin"/>
    <property type="match status" value="1"/>
</dbReference>
<comment type="subcellular location">
    <subcellularLocation>
        <location evidence="1">Cell membrane</location>
    </subcellularLocation>
</comment>
<accession>A5FUT1</accession>